<accession>A0A9D4QS46</accession>
<reference evidence="4" key="1">
    <citation type="journal article" date="2019" name="bioRxiv">
        <title>The Genome of the Zebra Mussel, Dreissena polymorpha: A Resource for Invasive Species Research.</title>
        <authorList>
            <person name="McCartney M.A."/>
            <person name="Auch B."/>
            <person name="Kono T."/>
            <person name="Mallez S."/>
            <person name="Zhang Y."/>
            <person name="Obille A."/>
            <person name="Becker A."/>
            <person name="Abrahante J.E."/>
            <person name="Garbe J."/>
            <person name="Badalamenti J.P."/>
            <person name="Herman A."/>
            <person name="Mangelson H."/>
            <person name="Liachko I."/>
            <person name="Sullivan S."/>
            <person name="Sone E.D."/>
            <person name="Koren S."/>
            <person name="Silverstein K.A.T."/>
            <person name="Beckman K.B."/>
            <person name="Gohl D.M."/>
        </authorList>
    </citation>
    <scope>NUCLEOTIDE SEQUENCE</scope>
    <source>
        <strain evidence="4">Duluth1</strain>
        <tissue evidence="4">Whole animal</tissue>
    </source>
</reference>
<dbReference type="Pfam" id="PF02893">
    <property type="entry name" value="GRAM"/>
    <property type="match status" value="1"/>
</dbReference>
<dbReference type="Gene3D" id="2.30.29.30">
    <property type="entry name" value="Pleckstrin-homology domain (PH domain)/Phosphotyrosine-binding domain (PTB)"/>
    <property type="match status" value="1"/>
</dbReference>
<evidence type="ECO:0000313" key="4">
    <source>
        <dbReference type="EMBL" id="KAH3841379.1"/>
    </source>
</evidence>
<dbReference type="AlphaFoldDB" id="A0A9D4QS46"/>
<dbReference type="InterPro" id="IPR011993">
    <property type="entry name" value="PH-like_dom_sf"/>
</dbReference>
<feature type="domain" description="GRAM" evidence="3">
    <location>
        <begin position="13"/>
        <end position="80"/>
    </location>
</feature>
<dbReference type="GO" id="GO:0005789">
    <property type="term" value="C:endoplasmic reticulum membrane"/>
    <property type="evidence" value="ECO:0007669"/>
    <property type="project" value="TreeGrafter"/>
</dbReference>
<name>A0A9D4QS46_DREPO</name>
<dbReference type="GO" id="GO:0005886">
    <property type="term" value="C:plasma membrane"/>
    <property type="evidence" value="ECO:0007669"/>
    <property type="project" value="TreeGrafter"/>
</dbReference>
<dbReference type="EMBL" id="JAIWYP010000004">
    <property type="protein sequence ID" value="KAH3841379.1"/>
    <property type="molecule type" value="Genomic_DNA"/>
</dbReference>
<gene>
    <name evidence="4" type="ORF">DPMN_114838</name>
</gene>
<dbReference type="GO" id="GO:0120015">
    <property type="term" value="F:sterol transfer activity"/>
    <property type="evidence" value="ECO:0007669"/>
    <property type="project" value="TreeGrafter"/>
</dbReference>
<dbReference type="GO" id="GO:0032366">
    <property type="term" value="P:intracellular sterol transport"/>
    <property type="evidence" value="ECO:0007669"/>
    <property type="project" value="TreeGrafter"/>
</dbReference>
<keyword evidence="2" id="KW-0812">Transmembrane</keyword>
<dbReference type="InterPro" id="IPR004182">
    <property type="entry name" value="GRAM"/>
</dbReference>
<comment type="caution">
    <text evidence="4">The sequence shown here is derived from an EMBL/GenBank/DDBJ whole genome shotgun (WGS) entry which is preliminary data.</text>
</comment>
<keyword evidence="2" id="KW-0472">Membrane</keyword>
<feature type="region of interest" description="Disordered" evidence="1">
    <location>
        <begin position="162"/>
        <end position="184"/>
    </location>
</feature>
<dbReference type="SMART" id="SM00568">
    <property type="entry name" value="GRAM"/>
    <property type="match status" value="1"/>
</dbReference>
<feature type="transmembrane region" description="Helical" evidence="2">
    <location>
        <begin position="283"/>
        <end position="307"/>
    </location>
</feature>
<dbReference type="InterPro" id="IPR051482">
    <property type="entry name" value="Cholesterol_transport"/>
</dbReference>
<keyword evidence="5" id="KW-1185">Reference proteome</keyword>
<protein>
    <recommendedName>
        <fullName evidence="3">GRAM domain-containing protein</fullName>
    </recommendedName>
</protein>
<evidence type="ECO:0000256" key="2">
    <source>
        <dbReference type="SAM" id="Phobius"/>
    </source>
</evidence>
<dbReference type="OrthoDB" id="74360at2759"/>
<dbReference type="GO" id="GO:0140268">
    <property type="term" value="C:endoplasmic reticulum-plasma membrane contact site"/>
    <property type="evidence" value="ECO:0007669"/>
    <property type="project" value="TreeGrafter"/>
</dbReference>
<dbReference type="Proteomes" id="UP000828390">
    <property type="component" value="Unassembled WGS sequence"/>
</dbReference>
<reference evidence="4" key="2">
    <citation type="submission" date="2020-11" db="EMBL/GenBank/DDBJ databases">
        <authorList>
            <person name="McCartney M.A."/>
            <person name="Auch B."/>
            <person name="Kono T."/>
            <person name="Mallez S."/>
            <person name="Becker A."/>
            <person name="Gohl D.M."/>
            <person name="Silverstein K.A.T."/>
            <person name="Koren S."/>
            <person name="Bechman K.B."/>
            <person name="Herman A."/>
            <person name="Abrahante J.E."/>
            <person name="Garbe J."/>
        </authorList>
    </citation>
    <scope>NUCLEOTIDE SEQUENCE</scope>
    <source>
        <strain evidence="4">Duluth1</strain>
        <tissue evidence="4">Whole animal</tissue>
    </source>
</reference>
<evidence type="ECO:0000313" key="5">
    <source>
        <dbReference type="Proteomes" id="UP000828390"/>
    </source>
</evidence>
<organism evidence="4 5">
    <name type="scientific">Dreissena polymorpha</name>
    <name type="common">Zebra mussel</name>
    <name type="synonym">Mytilus polymorpha</name>
    <dbReference type="NCBI Taxonomy" id="45954"/>
    <lineage>
        <taxon>Eukaryota</taxon>
        <taxon>Metazoa</taxon>
        <taxon>Spiralia</taxon>
        <taxon>Lophotrochozoa</taxon>
        <taxon>Mollusca</taxon>
        <taxon>Bivalvia</taxon>
        <taxon>Autobranchia</taxon>
        <taxon>Heteroconchia</taxon>
        <taxon>Euheterodonta</taxon>
        <taxon>Imparidentia</taxon>
        <taxon>Neoheterodontei</taxon>
        <taxon>Myida</taxon>
        <taxon>Dreissenoidea</taxon>
        <taxon>Dreissenidae</taxon>
        <taxon>Dreissena</taxon>
    </lineage>
</organism>
<dbReference type="CDD" id="cd13220">
    <property type="entry name" value="PH-GRAM_GRAMDC"/>
    <property type="match status" value="1"/>
</dbReference>
<proteinExistence type="predicted"/>
<sequence length="388" mass="43849">MDSTPGLSKSRTEKFHKLFKTVPEHETPMDFFSCAFIGDILLQGNLYVSQNWFCFYSRIKGRGRKLEIPMESVISITREKTAIIFPNAIGLQTKNEKYAFGSFIARDSVYRFLVSCWKKSHENKSNGDTTDGAIGTNTDTKMVHNDSTLKCTATTSYVPKNCSNRNSNYSNQSHSKTDSSDQSDYSIPMDSFSKDISDLNDPDIDDIDLSSKTDSSPVHLPVKSESYTQFYQERKVTISRRKEAEGKNLQFPYSIIHSIDRKKTAAAFQESAVKLQKIPRTSLLLSLCTILVVFLLLSAVALTYKILDLEAQLSSRRPWSASDNLHTQYKSYKEVLNLQSHLQDSTAQHVQRILAANVRVLDEINSNLDRLKKSCLPGDSQNPCFVDD</sequence>
<evidence type="ECO:0000256" key="1">
    <source>
        <dbReference type="SAM" id="MobiDB-lite"/>
    </source>
</evidence>
<dbReference type="PANTHER" id="PTHR23319:SF13">
    <property type="entry name" value="GRAM DOMAIN-CONTAINING PROTEIN"/>
    <property type="match status" value="1"/>
</dbReference>
<dbReference type="PANTHER" id="PTHR23319">
    <property type="entry name" value="GRAM DOMAIN CONTAINING 1B, ISOFORM E"/>
    <property type="match status" value="1"/>
</dbReference>
<evidence type="ECO:0000259" key="3">
    <source>
        <dbReference type="SMART" id="SM00568"/>
    </source>
</evidence>
<keyword evidence="2" id="KW-1133">Transmembrane helix</keyword>
<dbReference type="GO" id="GO:0032934">
    <property type="term" value="F:sterol binding"/>
    <property type="evidence" value="ECO:0007669"/>
    <property type="project" value="TreeGrafter"/>
</dbReference>